<gene>
    <name evidence="6" type="primary">LOC109006122</name>
</gene>
<keyword evidence="4" id="KW-0539">Nucleus</keyword>
<dbReference type="PROSITE" id="PS00466">
    <property type="entry name" value="ZF_TFIIS_1"/>
    <property type="match status" value="1"/>
</dbReference>
<dbReference type="OrthoDB" id="44867at2759"/>
<evidence type="ECO:0000256" key="4">
    <source>
        <dbReference type="ARBA" id="ARBA00023242"/>
    </source>
</evidence>
<dbReference type="SUPFAM" id="SSF57783">
    <property type="entry name" value="Zinc beta-ribbon"/>
    <property type="match status" value="1"/>
</dbReference>
<keyword evidence="2" id="KW-0863">Zinc-finger</keyword>
<accession>A0A2I4GAE9</accession>
<evidence type="ECO:0000256" key="3">
    <source>
        <dbReference type="ARBA" id="ARBA00022833"/>
    </source>
</evidence>
<evidence type="ECO:0000256" key="1">
    <source>
        <dbReference type="ARBA" id="ARBA00022723"/>
    </source>
</evidence>
<dbReference type="PANTHER" id="PTHR11477">
    <property type="entry name" value="TRANSCRIPTION FACTOR S-II ZINC FINGER DOMAIN-CONTAINING PROTEIN"/>
    <property type="match status" value="1"/>
</dbReference>
<keyword evidence="1" id="KW-0479">Metal-binding</keyword>
<dbReference type="Gene3D" id="2.20.25.10">
    <property type="match status" value="1"/>
</dbReference>
<dbReference type="GO" id="GO:0008270">
    <property type="term" value="F:zinc ion binding"/>
    <property type="evidence" value="ECO:0007669"/>
    <property type="project" value="UniProtKB-KW"/>
</dbReference>
<dbReference type="PROSITE" id="PS51133">
    <property type="entry name" value="ZF_TFIIS_2"/>
    <property type="match status" value="1"/>
</dbReference>
<dbReference type="Pfam" id="PF01096">
    <property type="entry name" value="Zn_ribbon_TFIIS"/>
    <property type="match status" value="1"/>
</dbReference>
<dbReference type="GO" id="GO:0006351">
    <property type="term" value="P:DNA-templated transcription"/>
    <property type="evidence" value="ECO:0007669"/>
    <property type="project" value="InterPro"/>
</dbReference>
<dbReference type="CDD" id="cd13749">
    <property type="entry name" value="Zn-ribbon_TFIIS"/>
    <property type="match status" value="1"/>
</dbReference>
<sequence>MLKAYCERVRKQLEDTFSGVASEADEGIRHDVEACDSVQVATSIESAIFLDRSCQRCLWKEKASTDMFKCERCGEHKCSYYQMQTRSADESMTTYVTCVNCNNHWKL</sequence>
<keyword evidence="3" id="KW-0862">Zinc</keyword>
<evidence type="ECO:0000256" key="2">
    <source>
        <dbReference type="ARBA" id="ARBA00022771"/>
    </source>
</evidence>
<proteinExistence type="predicted"/>
<evidence type="ECO:0000313" key="5">
    <source>
        <dbReference type="Proteomes" id="UP000235220"/>
    </source>
</evidence>
<reference evidence="6" key="1">
    <citation type="submission" date="2025-08" db="UniProtKB">
        <authorList>
            <consortium name="RefSeq"/>
        </authorList>
    </citation>
    <scope>IDENTIFICATION</scope>
    <source>
        <tissue evidence="6">Leaves</tissue>
    </source>
</reference>
<keyword evidence="5" id="KW-1185">Reference proteome</keyword>
<dbReference type="STRING" id="51240.A0A2I4GAE9"/>
<dbReference type="AlphaFoldDB" id="A0A2I4GAE9"/>
<dbReference type="InterPro" id="IPR001222">
    <property type="entry name" value="Znf_TFIIS"/>
</dbReference>
<dbReference type="KEGG" id="jre:109006122"/>
<dbReference type="RefSeq" id="XP_018840845.1">
    <property type="nucleotide sequence ID" value="XM_018985300.1"/>
</dbReference>
<dbReference type="SMART" id="SM00440">
    <property type="entry name" value="ZnF_C2C2"/>
    <property type="match status" value="1"/>
</dbReference>
<dbReference type="PANTHER" id="PTHR11477:SF0">
    <property type="entry name" value="IP08861P-RELATED"/>
    <property type="match status" value="1"/>
</dbReference>
<dbReference type="GeneID" id="109006122"/>
<organism evidence="5 6">
    <name type="scientific">Juglans regia</name>
    <name type="common">English walnut</name>
    <dbReference type="NCBI Taxonomy" id="51240"/>
    <lineage>
        <taxon>Eukaryota</taxon>
        <taxon>Viridiplantae</taxon>
        <taxon>Streptophyta</taxon>
        <taxon>Embryophyta</taxon>
        <taxon>Tracheophyta</taxon>
        <taxon>Spermatophyta</taxon>
        <taxon>Magnoliopsida</taxon>
        <taxon>eudicotyledons</taxon>
        <taxon>Gunneridae</taxon>
        <taxon>Pentapetalae</taxon>
        <taxon>rosids</taxon>
        <taxon>fabids</taxon>
        <taxon>Fagales</taxon>
        <taxon>Juglandaceae</taxon>
        <taxon>Juglans</taxon>
    </lineage>
</organism>
<evidence type="ECO:0000313" key="6">
    <source>
        <dbReference type="RefSeq" id="XP_018840845.1"/>
    </source>
</evidence>
<dbReference type="Proteomes" id="UP000235220">
    <property type="component" value="Chromosome 2"/>
</dbReference>
<name>A0A2I4GAE9_JUGRE</name>
<dbReference type="GO" id="GO:0003676">
    <property type="term" value="F:nucleic acid binding"/>
    <property type="evidence" value="ECO:0007669"/>
    <property type="project" value="InterPro"/>
</dbReference>
<dbReference type="Gramene" id="Jr02_12450_p1">
    <property type="protein sequence ID" value="cds.Jr02_12450_p1"/>
    <property type="gene ID" value="Jr02_12450"/>
</dbReference>
<protein>
    <submittedName>
        <fullName evidence="6">Transcription elongation factor TFIIS-like</fullName>
    </submittedName>
</protein>